<name>A0A9W4QWX0_9GAMM</name>
<accession>A0A9W4QWX0</accession>
<reference evidence="2" key="1">
    <citation type="submission" date="2022-07" db="EMBL/GenBank/DDBJ databases">
        <authorList>
            <person name="Criscuolo A."/>
        </authorList>
    </citation>
    <scope>NUCLEOTIDE SEQUENCE</scope>
    <source>
        <strain evidence="2">CIP111854</strain>
    </source>
</reference>
<evidence type="ECO:0008006" key="4">
    <source>
        <dbReference type="Google" id="ProtNLM"/>
    </source>
</evidence>
<keyword evidence="3" id="KW-1185">Reference proteome</keyword>
<dbReference type="PANTHER" id="PTHR10605:SF56">
    <property type="entry name" value="BIFUNCTIONAL HEPARAN SULFATE N-DEACETYLASE_N-SULFOTRANSFERASE"/>
    <property type="match status" value="1"/>
</dbReference>
<dbReference type="AlphaFoldDB" id="A0A9W4QWX0"/>
<dbReference type="EMBL" id="CAMAPC010000005">
    <property type="protein sequence ID" value="CAH9056762.1"/>
    <property type="molecule type" value="Genomic_DNA"/>
</dbReference>
<evidence type="ECO:0000313" key="2">
    <source>
        <dbReference type="EMBL" id="CAH9056762.1"/>
    </source>
</evidence>
<comment type="caution">
    <text evidence="2">The sequence shown here is derived from an EMBL/GenBank/DDBJ whole genome shotgun (WGS) entry which is preliminary data.</text>
</comment>
<dbReference type="InterPro" id="IPR027417">
    <property type="entry name" value="P-loop_NTPase"/>
</dbReference>
<evidence type="ECO:0000256" key="1">
    <source>
        <dbReference type="ARBA" id="ARBA00022679"/>
    </source>
</evidence>
<protein>
    <recommendedName>
        <fullName evidence="4">Sulfotransferase</fullName>
    </recommendedName>
</protein>
<dbReference type="SUPFAM" id="SSF52540">
    <property type="entry name" value="P-loop containing nucleoside triphosphate hydrolases"/>
    <property type="match status" value="1"/>
</dbReference>
<dbReference type="GO" id="GO:0008146">
    <property type="term" value="F:sulfotransferase activity"/>
    <property type="evidence" value="ECO:0007669"/>
    <property type="project" value="InterPro"/>
</dbReference>
<gene>
    <name evidence="2" type="ORF">PSECIP111854_01858</name>
</gene>
<evidence type="ECO:0000313" key="3">
    <source>
        <dbReference type="Proteomes" id="UP001152467"/>
    </source>
</evidence>
<dbReference type="PANTHER" id="PTHR10605">
    <property type="entry name" value="HEPARAN SULFATE SULFOTRANSFERASE"/>
    <property type="match status" value="1"/>
</dbReference>
<dbReference type="Gene3D" id="3.40.50.300">
    <property type="entry name" value="P-loop containing nucleotide triphosphate hydrolases"/>
    <property type="match status" value="1"/>
</dbReference>
<organism evidence="2 3">
    <name type="scientific">Pseudoalteromonas holothuriae</name>
    <dbReference type="NCBI Taxonomy" id="2963714"/>
    <lineage>
        <taxon>Bacteria</taxon>
        <taxon>Pseudomonadati</taxon>
        <taxon>Pseudomonadota</taxon>
        <taxon>Gammaproteobacteria</taxon>
        <taxon>Alteromonadales</taxon>
        <taxon>Pseudoalteromonadaceae</taxon>
        <taxon>Pseudoalteromonas</taxon>
    </lineage>
</organism>
<dbReference type="InterPro" id="IPR037359">
    <property type="entry name" value="NST/OST"/>
</dbReference>
<dbReference type="Proteomes" id="UP001152467">
    <property type="component" value="Unassembled WGS sequence"/>
</dbReference>
<proteinExistence type="predicted"/>
<keyword evidence="1" id="KW-0808">Transferase</keyword>
<dbReference type="Pfam" id="PF13469">
    <property type="entry name" value="Sulfotransfer_3"/>
    <property type="match status" value="1"/>
</dbReference>
<sequence>MKDSACETQDVTKVADFFIAGAMKCGTTTLHQMLNAHPDIFMAKDELFYFDMDDIAQHPDFIFRQNGQLHAPDIRSDVYKYWYQSRFSQASSGQLKGEDSTTYICSELAIKRMAKLKPKAKIIIMLRQPSQRVYSHYWHMVRAGRAGYSFEDTLRFQPHLLLQRSEYSAQLRVLYRYFPRDQVRVILFEDFIVDPKQAIESACLFLELDAKKLPDNALQTHANKGQTPKFLKLHLLKCRIFRGAVSNTYRQHFTDKGTGKSLDLFERIYRRLNPMIDKSPEKMTPQHKQLLDEYFSKIMTDINELTGLNAYQTWFGKEKN</sequence>
<dbReference type="RefSeq" id="WP_261626254.1">
    <property type="nucleotide sequence ID" value="NZ_CAMAPC010000005.1"/>
</dbReference>